<comment type="caution">
    <text evidence="4">The sequence shown here is derived from an EMBL/GenBank/DDBJ whole genome shotgun (WGS) entry which is preliminary data.</text>
</comment>
<keyword evidence="5" id="KW-1185">Reference proteome</keyword>
<evidence type="ECO:0000256" key="2">
    <source>
        <dbReference type="SAM" id="MobiDB-lite"/>
    </source>
</evidence>
<dbReference type="InterPro" id="IPR013087">
    <property type="entry name" value="Znf_C2H2_type"/>
</dbReference>
<sequence>MIMLFKGNSSRLEHLIEKIQANKENHDVSTDDIKEALGSVGSAAASSWPSSTPEPSPSPTSTPTSADAADPEAEGDPPFTLGATEHTPYQCQFCDKAFPRLSYLKKHEQQVYVQNGPFGKPVRIDMHRSCEPVHGPQRLTSGPLQRPYISAPLCNATVTAPRLSDTRRDRCRLDKANRTVTLHNPYYSSTRFASSCVKSSADVSRKHSFIWKNRKRILLDNRHAIAVTFADINLKARCVPTNVSARSRLSLETGCDGRK</sequence>
<evidence type="ECO:0000259" key="3">
    <source>
        <dbReference type="PROSITE" id="PS50157"/>
    </source>
</evidence>
<reference evidence="4" key="1">
    <citation type="submission" date="2021-02" db="EMBL/GenBank/DDBJ databases">
        <authorList>
            <person name="Steward A R."/>
        </authorList>
    </citation>
    <scope>NUCLEOTIDE SEQUENCE</scope>
</reference>
<accession>A0A821NYC8</accession>
<dbReference type="SUPFAM" id="SSF57667">
    <property type="entry name" value="beta-beta-alpha zinc fingers"/>
    <property type="match status" value="1"/>
</dbReference>
<dbReference type="Gene3D" id="3.30.160.60">
    <property type="entry name" value="Classic Zinc Finger"/>
    <property type="match status" value="1"/>
</dbReference>
<dbReference type="GO" id="GO:0008270">
    <property type="term" value="F:zinc ion binding"/>
    <property type="evidence" value="ECO:0007669"/>
    <property type="project" value="UniProtKB-KW"/>
</dbReference>
<evidence type="ECO:0000256" key="1">
    <source>
        <dbReference type="PROSITE-ProRule" id="PRU00042"/>
    </source>
</evidence>
<protein>
    <recommendedName>
        <fullName evidence="3">C2H2-type domain-containing protein</fullName>
    </recommendedName>
</protein>
<evidence type="ECO:0000313" key="5">
    <source>
        <dbReference type="Proteomes" id="UP000663880"/>
    </source>
</evidence>
<dbReference type="AlphaFoldDB" id="A0A821NYC8"/>
<dbReference type="Proteomes" id="UP000663880">
    <property type="component" value="Unassembled WGS sequence"/>
</dbReference>
<keyword evidence="1" id="KW-0862">Zinc</keyword>
<evidence type="ECO:0000313" key="4">
    <source>
        <dbReference type="EMBL" id="CAF4792964.1"/>
    </source>
</evidence>
<gene>
    <name evidence="4" type="ORF">PMACD_LOCUS2998</name>
</gene>
<feature type="domain" description="C2H2-type" evidence="3">
    <location>
        <begin position="89"/>
        <end position="117"/>
    </location>
</feature>
<organism evidence="4 5">
    <name type="scientific">Pieris macdunnoughi</name>
    <dbReference type="NCBI Taxonomy" id="345717"/>
    <lineage>
        <taxon>Eukaryota</taxon>
        <taxon>Metazoa</taxon>
        <taxon>Ecdysozoa</taxon>
        <taxon>Arthropoda</taxon>
        <taxon>Hexapoda</taxon>
        <taxon>Insecta</taxon>
        <taxon>Pterygota</taxon>
        <taxon>Neoptera</taxon>
        <taxon>Endopterygota</taxon>
        <taxon>Lepidoptera</taxon>
        <taxon>Glossata</taxon>
        <taxon>Ditrysia</taxon>
        <taxon>Papilionoidea</taxon>
        <taxon>Pieridae</taxon>
        <taxon>Pierinae</taxon>
        <taxon>Pieris</taxon>
    </lineage>
</organism>
<proteinExistence type="predicted"/>
<name>A0A821NYC8_9NEOP</name>
<dbReference type="PROSITE" id="PS50157">
    <property type="entry name" value="ZINC_FINGER_C2H2_2"/>
    <property type="match status" value="1"/>
</dbReference>
<dbReference type="InterPro" id="IPR036236">
    <property type="entry name" value="Znf_C2H2_sf"/>
</dbReference>
<dbReference type="OrthoDB" id="10014897at2759"/>
<feature type="compositionally biased region" description="Low complexity" evidence="2">
    <location>
        <begin position="42"/>
        <end position="51"/>
    </location>
</feature>
<dbReference type="EMBL" id="CAJOBZ010000005">
    <property type="protein sequence ID" value="CAF4792964.1"/>
    <property type="molecule type" value="Genomic_DNA"/>
</dbReference>
<feature type="region of interest" description="Disordered" evidence="2">
    <location>
        <begin position="37"/>
        <end position="84"/>
    </location>
</feature>
<keyword evidence="1" id="KW-0479">Metal-binding</keyword>
<keyword evidence="1" id="KW-0863">Zinc-finger</keyword>